<sequence>MVWPGGHADMTNRGPGAYPPAAGGAPGAHVGAAAPADGEVGADPAITVTDSGGRVAAGLSVSCRALSPRLSCPRAGAPCTTGYRVNGEVMGHDPALPRYPASMNASRR</sequence>
<feature type="region of interest" description="Disordered" evidence="1">
    <location>
        <begin position="1"/>
        <end position="41"/>
    </location>
</feature>
<dbReference type="EMBL" id="BAAAZG010000027">
    <property type="protein sequence ID" value="GAA4080038.1"/>
    <property type="molecule type" value="Genomic_DNA"/>
</dbReference>
<accession>A0ABP7W3P0</accession>
<feature type="compositionally biased region" description="Low complexity" evidence="1">
    <location>
        <begin position="14"/>
        <end position="38"/>
    </location>
</feature>
<evidence type="ECO:0000313" key="2">
    <source>
        <dbReference type="EMBL" id="GAA4080038.1"/>
    </source>
</evidence>
<protein>
    <submittedName>
        <fullName evidence="2">Uncharacterized protein</fullName>
    </submittedName>
</protein>
<comment type="caution">
    <text evidence="2">The sequence shown here is derived from an EMBL/GenBank/DDBJ whole genome shotgun (WGS) entry which is preliminary data.</text>
</comment>
<evidence type="ECO:0000256" key="1">
    <source>
        <dbReference type="SAM" id="MobiDB-lite"/>
    </source>
</evidence>
<gene>
    <name evidence="2" type="ORF">GCM10022214_43110</name>
</gene>
<evidence type="ECO:0000313" key="3">
    <source>
        <dbReference type="Proteomes" id="UP001500683"/>
    </source>
</evidence>
<keyword evidence="3" id="KW-1185">Reference proteome</keyword>
<name>A0ABP7W3P0_9ACTN</name>
<proteinExistence type="predicted"/>
<dbReference type="Proteomes" id="UP001500683">
    <property type="component" value="Unassembled WGS sequence"/>
</dbReference>
<organism evidence="2 3">
    <name type="scientific">Actinomadura miaoliensis</name>
    <dbReference type="NCBI Taxonomy" id="430685"/>
    <lineage>
        <taxon>Bacteria</taxon>
        <taxon>Bacillati</taxon>
        <taxon>Actinomycetota</taxon>
        <taxon>Actinomycetes</taxon>
        <taxon>Streptosporangiales</taxon>
        <taxon>Thermomonosporaceae</taxon>
        <taxon>Actinomadura</taxon>
    </lineage>
</organism>
<reference evidence="3" key="1">
    <citation type="journal article" date="2019" name="Int. J. Syst. Evol. Microbiol.">
        <title>The Global Catalogue of Microorganisms (GCM) 10K type strain sequencing project: providing services to taxonomists for standard genome sequencing and annotation.</title>
        <authorList>
            <consortium name="The Broad Institute Genomics Platform"/>
            <consortium name="The Broad Institute Genome Sequencing Center for Infectious Disease"/>
            <person name="Wu L."/>
            <person name="Ma J."/>
        </authorList>
    </citation>
    <scope>NUCLEOTIDE SEQUENCE [LARGE SCALE GENOMIC DNA]</scope>
    <source>
        <strain evidence="3">JCM 16702</strain>
    </source>
</reference>